<dbReference type="PROSITE" id="PS51012">
    <property type="entry name" value="ABC_TM2"/>
    <property type="match status" value="1"/>
</dbReference>
<evidence type="ECO:0000256" key="1">
    <source>
        <dbReference type="ARBA" id="ARBA00004651"/>
    </source>
</evidence>
<name>A0A3S0PBY2_9BACT</name>
<evidence type="ECO:0000256" key="6">
    <source>
        <dbReference type="ARBA" id="ARBA00022989"/>
    </source>
</evidence>
<evidence type="ECO:0000256" key="7">
    <source>
        <dbReference type="ARBA" id="ARBA00023136"/>
    </source>
</evidence>
<evidence type="ECO:0000256" key="8">
    <source>
        <dbReference type="RuleBase" id="RU361157"/>
    </source>
</evidence>
<dbReference type="GO" id="GO:0140359">
    <property type="term" value="F:ABC-type transporter activity"/>
    <property type="evidence" value="ECO:0007669"/>
    <property type="project" value="InterPro"/>
</dbReference>
<dbReference type="InterPro" id="IPR051449">
    <property type="entry name" value="ABC-2_transporter_component"/>
</dbReference>
<gene>
    <name evidence="10" type="ORF">EHV08_10980</name>
</gene>
<dbReference type="InterPro" id="IPR047817">
    <property type="entry name" value="ABC2_TM_bact-type"/>
</dbReference>
<feature type="transmembrane region" description="Helical" evidence="8">
    <location>
        <begin position="252"/>
        <end position="272"/>
    </location>
</feature>
<feature type="transmembrane region" description="Helical" evidence="8">
    <location>
        <begin position="20"/>
        <end position="38"/>
    </location>
</feature>
<feature type="domain" description="ABC transmembrane type-2" evidence="9">
    <location>
        <begin position="138"/>
        <end position="364"/>
    </location>
</feature>
<evidence type="ECO:0000256" key="2">
    <source>
        <dbReference type="ARBA" id="ARBA00007783"/>
    </source>
</evidence>
<dbReference type="PANTHER" id="PTHR30294:SF29">
    <property type="entry name" value="MULTIDRUG ABC TRANSPORTER PERMEASE YBHS-RELATED"/>
    <property type="match status" value="1"/>
</dbReference>
<evidence type="ECO:0000256" key="3">
    <source>
        <dbReference type="ARBA" id="ARBA00022448"/>
    </source>
</evidence>
<keyword evidence="6 8" id="KW-1133">Transmembrane helix</keyword>
<organism evidence="10 11">
    <name type="scientific">Prevotella koreensis</name>
    <dbReference type="NCBI Taxonomy" id="2490854"/>
    <lineage>
        <taxon>Bacteria</taxon>
        <taxon>Pseudomonadati</taxon>
        <taxon>Bacteroidota</taxon>
        <taxon>Bacteroidia</taxon>
        <taxon>Bacteroidales</taxon>
        <taxon>Prevotellaceae</taxon>
        <taxon>Prevotella</taxon>
    </lineage>
</organism>
<keyword evidence="7 8" id="KW-0472">Membrane</keyword>
<comment type="similarity">
    <text evidence="2 8">Belongs to the ABC-2 integral membrane protein family.</text>
</comment>
<dbReference type="GO" id="GO:0043190">
    <property type="term" value="C:ATP-binding cassette (ABC) transporter complex"/>
    <property type="evidence" value="ECO:0007669"/>
    <property type="project" value="InterPro"/>
</dbReference>
<evidence type="ECO:0000313" key="10">
    <source>
        <dbReference type="EMBL" id="RUL60212.1"/>
    </source>
</evidence>
<evidence type="ECO:0000259" key="9">
    <source>
        <dbReference type="PROSITE" id="PS51012"/>
    </source>
</evidence>
<keyword evidence="5 8" id="KW-0812">Transmembrane</keyword>
<evidence type="ECO:0000256" key="5">
    <source>
        <dbReference type="ARBA" id="ARBA00022692"/>
    </source>
</evidence>
<dbReference type="InterPro" id="IPR000412">
    <property type="entry name" value="ABC_2_transport"/>
</dbReference>
<comment type="subcellular location">
    <subcellularLocation>
        <location evidence="1 8">Cell membrane</location>
        <topology evidence="1 8">Multi-pass membrane protein</topology>
    </subcellularLocation>
</comment>
<protein>
    <recommendedName>
        <fullName evidence="8">Transport permease protein</fullName>
    </recommendedName>
</protein>
<feature type="transmembrane region" description="Helical" evidence="8">
    <location>
        <begin position="339"/>
        <end position="358"/>
    </location>
</feature>
<dbReference type="PRINTS" id="PR00164">
    <property type="entry name" value="ABC2TRNSPORT"/>
</dbReference>
<keyword evidence="4 8" id="KW-1003">Cell membrane</keyword>
<dbReference type="PANTHER" id="PTHR30294">
    <property type="entry name" value="MEMBRANE COMPONENT OF ABC TRANSPORTER YHHJ-RELATED"/>
    <property type="match status" value="1"/>
</dbReference>
<dbReference type="Proteomes" id="UP000278983">
    <property type="component" value="Unassembled WGS sequence"/>
</dbReference>
<sequence length="365" mass="41686">MRLICLIRKEFIQIRRNAFLPRMILAFPIVLICVAPWITNMEVKNINVVLVDNDHSQTSLRLDHRIEYSDYFKFCGMASSYREAHERLEKNEVDVIAVIPQHYERDIVNGRMPQVFIAANSVNGTKGMMGANYLTRIVANVQSSGNVWTKNNSSKFIVDKTLYNVHHDYKLFMIPALMGILIVMMCGFMPALNIVGEKEVGTIEQINVTPVSKWEFILAKLVPYWVIGFFVISVSLLLAWLVYGFVSAGSVLLIYLSVMLLALVFSGLGLVVSNYSDQMQQAMFVMWFIMVCCILLSGLFTPVQSMPEWAQIMTRINPMRYFIEAMRTVFVRGGTFRSIQSQLVMLAVIATLINIWAVKSYRKNQ</sequence>
<proteinExistence type="inferred from homology"/>
<dbReference type="OrthoDB" id="9808686at2"/>
<feature type="transmembrane region" description="Helical" evidence="8">
    <location>
        <begin position="222"/>
        <end position="246"/>
    </location>
</feature>
<evidence type="ECO:0000313" key="11">
    <source>
        <dbReference type="Proteomes" id="UP000278983"/>
    </source>
</evidence>
<dbReference type="AlphaFoldDB" id="A0A3S0PBY2"/>
<dbReference type="InterPro" id="IPR013525">
    <property type="entry name" value="ABC2_TM"/>
</dbReference>
<feature type="transmembrane region" description="Helical" evidence="8">
    <location>
        <begin position="172"/>
        <end position="195"/>
    </location>
</feature>
<dbReference type="Pfam" id="PF12698">
    <property type="entry name" value="ABC2_membrane_3"/>
    <property type="match status" value="1"/>
</dbReference>
<feature type="transmembrane region" description="Helical" evidence="8">
    <location>
        <begin position="284"/>
        <end position="303"/>
    </location>
</feature>
<evidence type="ECO:0000256" key="4">
    <source>
        <dbReference type="ARBA" id="ARBA00022475"/>
    </source>
</evidence>
<keyword evidence="11" id="KW-1185">Reference proteome</keyword>
<accession>A0A3S0PBY2</accession>
<reference evidence="10 11" key="1">
    <citation type="submission" date="2018-12" db="EMBL/GenBank/DDBJ databases">
        <title>Genome sequencing of Prevotella sp. KCOM 3155 (= JS262).</title>
        <authorList>
            <person name="Kook J.-K."/>
            <person name="Park S.-N."/>
            <person name="Lim Y.K."/>
        </authorList>
    </citation>
    <scope>NUCLEOTIDE SEQUENCE [LARGE SCALE GENOMIC DNA]</scope>
    <source>
        <strain evidence="10 11">KCOM 3155</strain>
    </source>
</reference>
<comment type="caution">
    <text evidence="10">The sequence shown here is derived from an EMBL/GenBank/DDBJ whole genome shotgun (WGS) entry which is preliminary data.</text>
</comment>
<dbReference type="RefSeq" id="WP_126679304.1">
    <property type="nucleotide sequence ID" value="NZ_RYYU01000001.1"/>
</dbReference>
<dbReference type="EMBL" id="RYYU01000001">
    <property type="protein sequence ID" value="RUL60212.1"/>
    <property type="molecule type" value="Genomic_DNA"/>
</dbReference>
<keyword evidence="3 8" id="KW-0813">Transport</keyword>
<dbReference type="Gene3D" id="3.40.1710.10">
    <property type="entry name" value="abc type-2 transporter like domain"/>
    <property type="match status" value="1"/>
</dbReference>